<reference evidence="2" key="2">
    <citation type="submission" date="2023-06" db="EMBL/GenBank/DDBJ databases">
        <authorList>
            <person name="Swenson N.G."/>
            <person name="Wegrzyn J.L."/>
            <person name="Mcevoy S.L."/>
        </authorList>
    </citation>
    <scope>NUCLEOTIDE SEQUENCE</scope>
    <source>
        <strain evidence="2">NS2018</strain>
        <tissue evidence="2">Leaf</tissue>
    </source>
</reference>
<dbReference type="Proteomes" id="UP001168877">
    <property type="component" value="Unassembled WGS sequence"/>
</dbReference>
<reference evidence="2" key="1">
    <citation type="journal article" date="2022" name="Plant J.">
        <title>Strategies of tolerance reflected in two North American maple genomes.</title>
        <authorList>
            <person name="McEvoy S.L."/>
            <person name="Sezen U.U."/>
            <person name="Trouern-Trend A."/>
            <person name="McMahon S.M."/>
            <person name="Schaberg P.G."/>
            <person name="Yang J."/>
            <person name="Wegrzyn J.L."/>
            <person name="Swenson N.G."/>
        </authorList>
    </citation>
    <scope>NUCLEOTIDE SEQUENCE</scope>
    <source>
        <strain evidence="2">NS2018</strain>
    </source>
</reference>
<protein>
    <submittedName>
        <fullName evidence="2">Uncharacterized protein</fullName>
    </submittedName>
</protein>
<gene>
    <name evidence="2" type="ORF">LWI29_018800</name>
</gene>
<feature type="region of interest" description="Disordered" evidence="1">
    <location>
        <begin position="50"/>
        <end position="73"/>
    </location>
</feature>
<evidence type="ECO:0000256" key="1">
    <source>
        <dbReference type="SAM" id="MobiDB-lite"/>
    </source>
</evidence>
<sequence length="73" mass="8164">MEGPMQFSRALSTLHDTSPPHQITNDIKLYGTHTSLAFETHFSRENMKYTASTEPGGAKPLLESSFPAKQIER</sequence>
<name>A0AA39VTE2_ACESA</name>
<evidence type="ECO:0000313" key="3">
    <source>
        <dbReference type="Proteomes" id="UP001168877"/>
    </source>
</evidence>
<evidence type="ECO:0000313" key="2">
    <source>
        <dbReference type="EMBL" id="KAK0589811.1"/>
    </source>
</evidence>
<accession>A0AA39VTE2</accession>
<comment type="caution">
    <text evidence="2">The sequence shown here is derived from an EMBL/GenBank/DDBJ whole genome shotgun (WGS) entry which is preliminary data.</text>
</comment>
<proteinExistence type="predicted"/>
<keyword evidence="3" id="KW-1185">Reference proteome</keyword>
<dbReference type="AlphaFoldDB" id="A0AA39VTE2"/>
<organism evidence="2 3">
    <name type="scientific">Acer saccharum</name>
    <name type="common">Sugar maple</name>
    <dbReference type="NCBI Taxonomy" id="4024"/>
    <lineage>
        <taxon>Eukaryota</taxon>
        <taxon>Viridiplantae</taxon>
        <taxon>Streptophyta</taxon>
        <taxon>Embryophyta</taxon>
        <taxon>Tracheophyta</taxon>
        <taxon>Spermatophyta</taxon>
        <taxon>Magnoliopsida</taxon>
        <taxon>eudicotyledons</taxon>
        <taxon>Gunneridae</taxon>
        <taxon>Pentapetalae</taxon>
        <taxon>rosids</taxon>
        <taxon>malvids</taxon>
        <taxon>Sapindales</taxon>
        <taxon>Sapindaceae</taxon>
        <taxon>Hippocastanoideae</taxon>
        <taxon>Acereae</taxon>
        <taxon>Acer</taxon>
    </lineage>
</organism>
<dbReference type="EMBL" id="JAUESC010000381">
    <property type="protein sequence ID" value="KAK0589811.1"/>
    <property type="molecule type" value="Genomic_DNA"/>
</dbReference>